<reference evidence="2 3" key="1">
    <citation type="journal article" date="2023" name="Mol. Phylogenet. Evol.">
        <title>Genome-scale phylogeny and comparative genomics of the fungal order Sordariales.</title>
        <authorList>
            <person name="Hensen N."/>
            <person name="Bonometti L."/>
            <person name="Westerberg I."/>
            <person name="Brannstrom I.O."/>
            <person name="Guillou S."/>
            <person name="Cros-Aarteil S."/>
            <person name="Calhoun S."/>
            <person name="Haridas S."/>
            <person name="Kuo A."/>
            <person name="Mondo S."/>
            <person name="Pangilinan J."/>
            <person name="Riley R."/>
            <person name="LaButti K."/>
            <person name="Andreopoulos B."/>
            <person name="Lipzen A."/>
            <person name="Chen C."/>
            <person name="Yan M."/>
            <person name="Daum C."/>
            <person name="Ng V."/>
            <person name="Clum A."/>
            <person name="Steindorff A."/>
            <person name="Ohm R.A."/>
            <person name="Martin F."/>
            <person name="Silar P."/>
            <person name="Natvig D.O."/>
            <person name="Lalanne C."/>
            <person name="Gautier V."/>
            <person name="Ament-Velasquez S.L."/>
            <person name="Kruys A."/>
            <person name="Hutchinson M.I."/>
            <person name="Powell A.J."/>
            <person name="Barry K."/>
            <person name="Miller A.N."/>
            <person name="Grigoriev I.V."/>
            <person name="Debuchy R."/>
            <person name="Gladieux P."/>
            <person name="Hiltunen Thoren M."/>
            <person name="Johannesson H."/>
        </authorList>
    </citation>
    <scope>NUCLEOTIDE SEQUENCE [LARGE SCALE GENOMIC DNA]</scope>
    <source>
        <strain evidence="2 3">FGSC 10403</strain>
    </source>
</reference>
<evidence type="ECO:0000313" key="3">
    <source>
        <dbReference type="Proteomes" id="UP001285908"/>
    </source>
</evidence>
<gene>
    <name evidence="2" type="ORF">B0T23DRAFT_368772</name>
</gene>
<dbReference type="GeneID" id="87874091"/>
<comment type="caution">
    <text evidence="2">The sequence shown here is derived from an EMBL/GenBank/DDBJ whole genome shotgun (WGS) entry which is preliminary data.</text>
</comment>
<dbReference type="AlphaFoldDB" id="A0AAJ0MUQ1"/>
<accession>A0AAJ0MUQ1</accession>
<feature type="compositionally biased region" description="Polar residues" evidence="1">
    <location>
        <begin position="18"/>
        <end position="29"/>
    </location>
</feature>
<evidence type="ECO:0000256" key="1">
    <source>
        <dbReference type="SAM" id="MobiDB-lite"/>
    </source>
</evidence>
<dbReference type="RefSeq" id="XP_062696527.1">
    <property type="nucleotide sequence ID" value="XM_062836469.1"/>
</dbReference>
<dbReference type="Proteomes" id="UP001285908">
    <property type="component" value="Unassembled WGS sequence"/>
</dbReference>
<proteinExistence type="predicted"/>
<feature type="compositionally biased region" description="Polar residues" evidence="1">
    <location>
        <begin position="64"/>
        <end position="77"/>
    </location>
</feature>
<organism evidence="2 3">
    <name type="scientific">Neurospora hispaniola</name>
    <dbReference type="NCBI Taxonomy" id="588809"/>
    <lineage>
        <taxon>Eukaryota</taxon>
        <taxon>Fungi</taxon>
        <taxon>Dikarya</taxon>
        <taxon>Ascomycota</taxon>
        <taxon>Pezizomycotina</taxon>
        <taxon>Sordariomycetes</taxon>
        <taxon>Sordariomycetidae</taxon>
        <taxon>Sordariales</taxon>
        <taxon>Sordariaceae</taxon>
        <taxon>Neurospora</taxon>
    </lineage>
</organism>
<dbReference type="EMBL" id="JAULSX010000001">
    <property type="protein sequence ID" value="KAK3498894.1"/>
    <property type="molecule type" value="Genomic_DNA"/>
</dbReference>
<evidence type="ECO:0000313" key="2">
    <source>
        <dbReference type="EMBL" id="KAK3498894.1"/>
    </source>
</evidence>
<protein>
    <submittedName>
        <fullName evidence="2">Uncharacterized protein</fullName>
    </submittedName>
</protein>
<feature type="compositionally biased region" description="Basic and acidic residues" evidence="1">
    <location>
        <begin position="40"/>
        <end position="56"/>
    </location>
</feature>
<keyword evidence="3" id="KW-1185">Reference proteome</keyword>
<sequence>MEKEMHMQPSNHLDGGPSPTSNKALSTLNLAMRISPCSRPPEKITPETGVLKKDLQQLDAPPRRSTSNTPTQSTRSI</sequence>
<feature type="region of interest" description="Disordered" evidence="1">
    <location>
        <begin position="1"/>
        <end position="77"/>
    </location>
</feature>
<name>A0AAJ0MUQ1_9PEZI</name>